<dbReference type="InterPro" id="IPR000182">
    <property type="entry name" value="GNAT_dom"/>
</dbReference>
<dbReference type="PANTHER" id="PTHR15298:SF1">
    <property type="entry name" value="GLYCINE N-ACYLTRANSFERASE-LIKE PROTEIN"/>
    <property type="match status" value="1"/>
</dbReference>
<dbReference type="AlphaFoldDB" id="A0A182WFG9"/>
<feature type="domain" description="N-acetyltransferase" evidence="2">
    <location>
        <begin position="154"/>
        <end position="282"/>
    </location>
</feature>
<keyword evidence="4" id="KW-1185">Reference proteome</keyword>
<dbReference type="Pfam" id="PF08445">
    <property type="entry name" value="FR47"/>
    <property type="match status" value="1"/>
</dbReference>
<accession>A0A182WFG9</accession>
<evidence type="ECO:0000313" key="4">
    <source>
        <dbReference type="Proteomes" id="UP000075920"/>
    </source>
</evidence>
<dbReference type="CDD" id="cd04301">
    <property type="entry name" value="NAT_SF"/>
    <property type="match status" value="1"/>
</dbReference>
<evidence type="ECO:0000313" key="3">
    <source>
        <dbReference type="EnsemblMetazoa" id="AMIN009116-PA"/>
    </source>
</evidence>
<dbReference type="Proteomes" id="UP000075920">
    <property type="component" value="Unassembled WGS sequence"/>
</dbReference>
<dbReference type="VEuPathDB" id="VectorBase:AMIN009116"/>
<dbReference type="STRING" id="112268.A0A182WFG9"/>
<dbReference type="SUPFAM" id="SSF55729">
    <property type="entry name" value="Acyl-CoA N-acyltransferases (Nat)"/>
    <property type="match status" value="1"/>
</dbReference>
<dbReference type="PANTHER" id="PTHR15298">
    <property type="entry name" value="L-COA N-ACYLTRANSFERASE-RELATED"/>
    <property type="match status" value="1"/>
</dbReference>
<keyword evidence="1" id="KW-0012">Acyltransferase</keyword>
<dbReference type="EnsemblMetazoa" id="AMIN009116-RA">
    <property type="protein sequence ID" value="AMIN009116-PA"/>
    <property type="gene ID" value="AMIN009116"/>
</dbReference>
<proteinExistence type="inferred from homology"/>
<protein>
    <recommendedName>
        <fullName evidence="1">Glycine N-acyltransferase-like protein</fullName>
        <ecNumber evidence="1">2.3.1.-</ecNumber>
    </recommendedName>
</protein>
<organism evidence="3 4">
    <name type="scientific">Anopheles minimus</name>
    <dbReference type="NCBI Taxonomy" id="112268"/>
    <lineage>
        <taxon>Eukaryota</taxon>
        <taxon>Metazoa</taxon>
        <taxon>Ecdysozoa</taxon>
        <taxon>Arthropoda</taxon>
        <taxon>Hexapoda</taxon>
        <taxon>Insecta</taxon>
        <taxon>Pterygota</taxon>
        <taxon>Neoptera</taxon>
        <taxon>Endopterygota</taxon>
        <taxon>Diptera</taxon>
        <taxon>Nematocera</taxon>
        <taxon>Culicoidea</taxon>
        <taxon>Culicidae</taxon>
        <taxon>Anophelinae</taxon>
        <taxon>Anopheles</taxon>
    </lineage>
</organism>
<dbReference type="PROSITE" id="PS51186">
    <property type="entry name" value="GNAT"/>
    <property type="match status" value="1"/>
</dbReference>
<name>A0A182WFG9_9DIPT</name>
<comment type="similarity">
    <text evidence="1">Belongs to the glycine N-acyltransferase family.</text>
</comment>
<dbReference type="InterPro" id="IPR010313">
    <property type="entry name" value="Glycine_N-acyltransferase"/>
</dbReference>
<evidence type="ECO:0000259" key="2">
    <source>
        <dbReference type="PROSITE" id="PS51186"/>
    </source>
</evidence>
<sequence>MPSEANLQTISLDELPELCDLYRVDWPKYAYTFYTLENFYSWRDLLPTGEVQVFTDAKRDWRTTGTFVLKDCNELFFYTLETTVDSLEQVLRMVMNSMSASMSLVYDSCFRDMVDRSVSFLSFAKNSDERMMCYRQVEPHNEGKDRQNELQPEYRFSAVKPEDSVIVEQQWVHNDPIFTELPTRLIKRNPSLGVYDTNDRLVAWCLIDQTGSLAIFQTVPEHRRKGLGLALIERFCKQLHDKGQLPQAYVVDSNVASRSLFEKLGFTVVEMWYWTKVHKQVS</sequence>
<reference evidence="4" key="1">
    <citation type="submission" date="2013-03" db="EMBL/GenBank/DDBJ databases">
        <title>The Genome Sequence of Anopheles minimus MINIMUS1.</title>
        <authorList>
            <consortium name="The Broad Institute Genomics Platform"/>
            <person name="Neafsey D.E."/>
            <person name="Walton C."/>
            <person name="Walker B."/>
            <person name="Young S.K."/>
            <person name="Zeng Q."/>
            <person name="Gargeya S."/>
            <person name="Fitzgerald M."/>
            <person name="Haas B."/>
            <person name="Abouelleil A."/>
            <person name="Allen A.W."/>
            <person name="Alvarado L."/>
            <person name="Arachchi H.M."/>
            <person name="Berlin A.M."/>
            <person name="Chapman S.B."/>
            <person name="Gainer-Dewar J."/>
            <person name="Goldberg J."/>
            <person name="Griggs A."/>
            <person name="Gujja S."/>
            <person name="Hansen M."/>
            <person name="Howarth C."/>
            <person name="Imamovic A."/>
            <person name="Ireland A."/>
            <person name="Larimer J."/>
            <person name="McCowan C."/>
            <person name="Murphy C."/>
            <person name="Pearson M."/>
            <person name="Poon T.W."/>
            <person name="Priest M."/>
            <person name="Roberts A."/>
            <person name="Saif S."/>
            <person name="Shea T."/>
            <person name="Sisk P."/>
            <person name="Sykes S."/>
            <person name="Wortman J."/>
            <person name="Nusbaum C."/>
            <person name="Birren B."/>
        </authorList>
    </citation>
    <scope>NUCLEOTIDE SEQUENCE [LARGE SCALE GENOMIC DNA]</scope>
    <source>
        <strain evidence="4">MINIMUS1</strain>
    </source>
</reference>
<dbReference type="EC" id="2.3.1.-" evidence="1"/>
<dbReference type="InterPro" id="IPR016181">
    <property type="entry name" value="Acyl_CoA_acyltransferase"/>
</dbReference>
<reference evidence="3" key="2">
    <citation type="submission" date="2020-05" db="UniProtKB">
        <authorList>
            <consortium name="EnsemblMetazoa"/>
        </authorList>
    </citation>
    <scope>IDENTIFICATION</scope>
    <source>
        <strain evidence="3">MINIMUS1</strain>
    </source>
</reference>
<dbReference type="Gene3D" id="3.40.630.30">
    <property type="match status" value="2"/>
</dbReference>
<dbReference type="GO" id="GO:0005739">
    <property type="term" value="C:mitochondrion"/>
    <property type="evidence" value="ECO:0007669"/>
    <property type="project" value="InterPro"/>
</dbReference>
<dbReference type="InterPro" id="IPR013653">
    <property type="entry name" value="GCN5-like_dom"/>
</dbReference>
<keyword evidence="1" id="KW-0808">Transferase</keyword>
<evidence type="ECO:0000256" key="1">
    <source>
        <dbReference type="RuleBase" id="RU368002"/>
    </source>
</evidence>
<dbReference type="GO" id="GO:0047961">
    <property type="term" value="F:glycine N-acyltransferase activity"/>
    <property type="evidence" value="ECO:0007669"/>
    <property type="project" value="InterPro"/>
</dbReference>